<dbReference type="EMBL" id="JBHTII010000001">
    <property type="protein sequence ID" value="MFD0789259.1"/>
    <property type="molecule type" value="Genomic_DNA"/>
</dbReference>
<accession>A0ABW3AG73</accession>
<dbReference type="RefSeq" id="WP_204980147.1">
    <property type="nucleotide sequence ID" value="NZ_JBHTII010000001.1"/>
</dbReference>
<evidence type="ECO:0000313" key="2">
    <source>
        <dbReference type="EMBL" id="MFD0789259.1"/>
    </source>
</evidence>
<keyword evidence="3" id="KW-1185">Reference proteome</keyword>
<reference evidence="3" key="1">
    <citation type="journal article" date="2019" name="Int. J. Syst. Evol. Microbiol.">
        <title>The Global Catalogue of Microorganisms (GCM) 10K type strain sequencing project: providing services to taxonomists for standard genome sequencing and annotation.</title>
        <authorList>
            <consortium name="The Broad Institute Genomics Platform"/>
            <consortium name="The Broad Institute Genome Sequencing Center for Infectious Disease"/>
            <person name="Wu L."/>
            <person name="Ma J."/>
        </authorList>
    </citation>
    <scope>NUCLEOTIDE SEQUENCE [LARGE SCALE GENOMIC DNA]</scope>
    <source>
        <strain evidence="3">CCUG 54523</strain>
    </source>
</reference>
<evidence type="ECO:0000313" key="3">
    <source>
        <dbReference type="Proteomes" id="UP001597055"/>
    </source>
</evidence>
<evidence type="ECO:0000256" key="1">
    <source>
        <dbReference type="SAM" id="Phobius"/>
    </source>
</evidence>
<keyword evidence="1" id="KW-0472">Membrane</keyword>
<feature type="transmembrane region" description="Helical" evidence="1">
    <location>
        <begin position="182"/>
        <end position="201"/>
    </location>
</feature>
<keyword evidence="1" id="KW-0812">Transmembrane</keyword>
<name>A0ABW3AG73_9MICO</name>
<gene>
    <name evidence="2" type="ORF">ACFQ0P_02525</name>
</gene>
<proteinExistence type="predicted"/>
<sequence>MSIEAWRFRRASRRVRAGRGEPLPPFRWWQVFGRSLMRLTVEGPRGAASTYAVDVRKAGDGHDGRVRARLYRDGRLESLSTLPARFSVPGGHIEVAVGGFGLRRCHYVRIDGGESPLTPDPASAEGLRGLLRRQHPRLSAAIGALSLVFVVAGLCVTVPQLVETISRVPAIAESIGVFDSPVDLPIGVNVVIGAAAVLGSVERALRMQAGWIDDLAS</sequence>
<protein>
    <submittedName>
        <fullName evidence="2">Uncharacterized protein</fullName>
    </submittedName>
</protein>
<dbReference type="Proteomes" id="UP001597055">
    <property type="component" value="Unassembled WGS sequence"/>
</dbReference>
<organism evidence="2 3">
    <name type="scientific">Microbacterium insulae</name>
    <dbReference type="NCBI Taxonomy" id="483014"/>
    <lineage>
        <taxon>Bacteria</taxon>
        <taxon>Bacillati</taxon>
        <taxon>Actinomycetota</taxon>
        <taxon>Actinomycetes</taxon>
        <taxon>Micrococcales</taxon>
        <taxon>Microbacteriaceae</taxon>
        <taxon>Microbacterium</taxon>
    </lineage>
</organism>
<feature type="transmembrane region" description="Helical" evidence="1">
    <location>
        <begin position="138"/>
        <end position="162"/>
    </location>
</feature>
<keyword evidence="1" id="KW-1133">Transmembrane helix</keyword>
<comment type="caution">
    <text evidence="2">The sequence shown here is derived from an EMBL/GenBank/DDBJ whole genome shotgun (WGS) entry which is preliminary data.</text>
</comment>